<feature type="domain" description="F-box" evidence="1">
    <location>
        <begin position="281"/>
        <end position="325"/>
    </location>
</feature>
<comment type="caution">
    <text evidence="2">The sequence shown here is derived from an EMBL/GenBank/DDBJ whole genome shotgun (WGS) entry which is preliminary data.</text>
</comment>
<accession>A0A9X0AQ25</accession>
<dbReference type="CDD" id="cd09917">
    <property type="entry name" value="F-box_SF"/>
    <property type="match status" value="1"/>
</dbReference>
<protein>
    <recommendedName>
        <fullName evidence="1">F-box domain-containing protein</fullName>
    </recommendedName>
</protein>
<dbReference type="Proteomes" id="UP001152300">
    <property type="component" value="Unassembled WGS sequence"/>
</dbReference>
<reference evidence="2" key="1">
    <citation type="submission" date="2022-11" db="EMBL/GenBank/DDBJ databases">
        <title>Genome Resource of Sclerotinia nivalis Strain SnTB1, a Plant Pathogen Isolated from American Ginseng.</title>
        <authorList>
            <person name="Fan S."/>
        </authorList>
    </citation>
    <scope>NUCLEOTIDE SEQUENCE</scope>
    <source>
        <strain evidence="2">SnTB1</strain>
    </source>
</reference>
<name>A0A9X0AQ25_9HELO</name>
<dbReference type="Pfam" id="PF00646">
    <property type="entry name" value="F-box"/>
    <property type="match status" value="1"/>
</dbReference>
<dbReference type="InterPro" id="IPR001810">
    <property type="entry name" value="F-box_dom"/>
</dbReference>
<evidence type="ECO:0000313" key="2">
    <source>
        <dbReference type="EMBL" id="KAJ8066866.1"/>
    </source>
</evidence>
<dbReference type="EMBL" id="JAPEIS010000004">
    <property type="protein sequence ID" value="KAJ8066866.1"/>
    <property type="molecule type" value="Genomic_DNA"/>
</dbReference>
<gene>
    <name evidence="2" type="ORF">OCU04_004247</name>
</gene>
<dbReference type="InterPro" id="IPR036047">
    <property type="entry name" value="F-box-like_dom_sf"/>
</dbReference>
<keyword evidence="3" id="KW-1185">Reference proteome</keyword>
<evidence type="ECO:0000259" key="1">
    <source>
        <dbReference type="PROSITE" id="PS50181"/>
    </source>
</evidence>
<dbReference type="SMART" id="SM00256">
    <property type="entry name" value="FBOX"/>
    <property type="match status" value="1"/>
</dbReference>
<evidence type="ECO:0000313" key="3">
    <source>
        <dbReference type="Proteomes" id="UP001152300"/>
    </source>
</evidence>
<proteinExistence type="predicted"/>
<dbReference type="AlphaFoldDB" id="A0A9X0AQ25"/>
<dbReference type="PROSITE" id="PS50181">
    <property type="entry name" value="FBOX"/>
    <property type="match status" value="1"/>
</dbReference>
<sequence length="498" mass="57841">MGYYENCCQICGVSFNLARCRTKYEAAEAGWGYSNGLYYFGDTSSCLETDEEGGCEDITVNGVENVHIAGLGCIFNGGYSGHRISVEEIKNMRLSRYIIKKPKNAPEEKDAADYEKCSDFFITDQTTTTQNHYEPGNLPRDRYGVGSFFPQNYLVIDDEGEFFGVPVHDACWKIFERVSKLRLGRVDLQGFMALWYRSACGTCGFQTIKQEPIVNECKQQFWSHVPGTEYLAANPHDIVGFSRMALESYHYAPRHRRNDQGVYMGKPCCRIPPRSVYVNPTDPFSKLPLEIKNMILFNLQAKDIGSLRYVSRGFHQLSQQVFRHLILKELPWFWEIDELQQRKLEQTRKMYVIQFGDGLSRLEEGNWDDEHKQFVKDCVALKPQSLDWKAIYDRVKILQKGILGVRNRARIWELVERITERIGKLRESSSSQKRYDLRDEEDLLSARATIEEMENDLVNEGFDCLDCHSYQIERIVNDCQTHQIERMADDEEMEDQDY</sequence>
<organism evidence="2 3">
    <name type="scientific">Sclerotinia nivalis</name>
    <dbReference type="NCBI Taxonomy" id="352851"/>
    <lineage>
        <taxon>Eukaryota</taxon>
        <taxon>Fungi</taxon>
        <taxon>Dikarya</taxon>
        <taxon>Ascomycota</taxon>
        <taxon>Pezizomycotina</taxon>
        <taxon>Leotiomycetes</taxon>
        <taxon>Helotiales</taxon>
        <taxon>Sclerotiniaceae</taxon>
        <taxon>Sclerotinia</taxon>
    </lineage>
</organism>
<dbReference type="SUPFAM" id="SSF81383">
    <property type="entry name" value="F-box domain"/>
    <property type="match status" value="1"/>
</dbReference>
<dbReference type="OrthoDB" id="6612291at2759"/>